<name>G4D6Y5_9FIRM</name>
<dbReference type="SUPFAM" id="SSF51556">
    <property type="entry name" value="Metallo-dependent hydrolases"/>
    <property type="match status" value="1"/>
</dbReference>
<protein>
    <recommendedName>
        <fullName evidence="3">PHP domain protein</fullName>
    </recommendedName>
</protein>
<dbReference type="InterPro" id="IPR032466">
    <property type="entry name" value="Metal_Hydrolase"/>
</dbReference>
<evidence type="ECO:0008006" key="3">
    <source>
        <dbReference type="Google" id="ProtNLM"/>
    </source>
</evidence>
<dbReference type="Pfam" id="PF19799">
    <property type="entry name" value="DUF6282"/>
    <property type="match status" value="1"/>
</dbReference>
<dbReference type="STRING" id="997350.HMPREF9129_2165"/>
<dbReference type="AlphaFoldDB" id="G4D6Y5"/>
<dbReference type="eggNOG" id="COG1735">
    <property type="taxonomic scope" value="Bacteria"/>
</dbReference>
<comment type="caution">
    <text evidence="1">The sequence shown here is derived from an EMBL/GenBank/DDBJ whole genome shotgun (WGS) entry which is preliminary data.</text>
</comment>
<keyword evidence="2" id="KW-1185">Reference proteome</keyword>
<dbReference type="HOGENOM" id="CLU_060721_1_0_9"/>
<reference evidence="1 2" key="1">
    <citation type="submission" date="2011-06" db="EMBL/GenBank/DDBJ databases">
        <authorList>
            <person name="Muzny D."/>
            <person name="Qin X."/>
            <person name="Deng J."/>
            <person name="Jiang H."/>
            <person name="Liu Y."/>
            <person name="Qu J."/>
            <person name="Song X.-Z."/>
            <person name="Zhang L."/>
            <person name="Thornton R."/>
            <person name="Coyle M."/>
            <person name="Francisco L."/>
            <person name="Jackson L."/>
            <person name="Javaid M."/>
            <person name="Korchina V."/>
            <person name="Kovar C."/>
            <person name="Mata R."/>
            <person name="Mathew T."/>
            <person name="Ngo R."/>
            <person name="Nguyen L."/>
            <person name="Nguyen N."/>
            <person name="Okwuonu G."/>
            <person name="Ongeri F."/>
            <person name="Pham C."/>
            <person name="Simmons D."/>
            <person name="Wilczek-Boney K."/>
            <person name="Hale W."/>
            <person name="Jakkamsetti A."/>
            <person name="Pham P."/>
            <person name="Ruth R."/>
            <person name="San Lucas F."/>
            <person name="Warren J."/>
            <person name="Zhang J."/>
            <person name="Zhao Z."/>
            <person name="Zhou C."/>
            <person name="Zhu D."/>
            <person name="Lee S."/>
            <person name="Bess C."/>
            <person name="Blankenburg K."/>
            <person name="Forbes L."/>
            <person name="Fu Q."/>
            <person name="Gubbala S."/>
            <person name="Hirani K."/>
            <person name="Jayaseelan J.C."/>
            <person name="Lara F."/>
            <person name="Munidasa M."/>
            <person name="Palculict T."/>
            <person name="Patil S."/>
            <person name="Pu L.-L."/>
            <person name="Saada N."/>
            <person name="Tang L."/>
            <person name="Weissenberger G."/>
            <person name="Zhu Y."/>
            <person name="Hemphill L."/>
            <person name="Shang Y."/>
            <person name="Youmans B."/>
            <person name="Ayvaz T."/>
            <person name="Ross M."/>
            <person name="Santibanez J."/>
            <person name="Aqrawi P."/>
            <person name="Gross S."/>
            <person name="Joshi V."/>
            <person name="Fowler G."/>
            <person name="Nazareth L."/>
            <person name="Reid J."/>
            <person name="Worley K."/>
            <person name="Petrosino J."/>
            <person name="Highlander S."/>
            <person name="Gibbs R."/>
        </authorList>
    </citation>
    <scope>NUCLEOTIDE SEQUENCE [LARGE SCALE GENOMIC DNA]</scope>
    <source>
        <strain evidence="1 2">ATCC 29427</strain>
    </source>
</reference>
<organism evidence="1 2">
    <name type="scientific">Peptoniphilus indolicus ATCC 29427</name>
    <dbReference type="NCBI Taxonomy" id="997350"/>
    <lineage>
        <taxon>Bacteria</taxon>
        <taxon>Bacillati</taxon>
        <taxon>Bacillota</taxon>
        <taxon>Tissierellia</taxon>
        <taxon>Tissierellales</taxon>
        <taxon>Peptoniphilaceae</taxon>
        <taxon>Peptoniphilus</taxon>
    </lineage>
</organism>
<dbReference type="InterPro" id="IPR046249">
    <property type="entry name" value="DUF6282"/>
</dbReference>
<dbReference type="RefSeq" id="WP_004823359.1">
    <property type="nucleotide sequence ID" value="NZ_JH165093.1"/>
</dbReference>
<gene>
    <name evidence="1" type="ORF">HMPREF9129_2165</name>
</gene>
<accession>G4D6Y5</accession>
<evidence type="ECO:0000313" key="2">
    <source>
        <dbReference type="Proteomes" id="UP000003422"/>
    </source>
</evidence>
<proteinExistence type="predicted"/>
<dbReference type="EMBL" id="AGBB01000237">
    <property type="protein sequence ID" value="EGY76335.1"/>
    <property type="molecule type" value="Genomic_DNA"/>
</dbReference>
<sequence length="230" mass="26155">MEDLILDLLIGSYDLHTHSSPSHVKRSIDDIDLIKEANKYNMSGVMIKNHYESTIGRAQLINSHFNFNTKAYGGIALNYPVGGLNPYACESSLKLGGVFIWFPTRDSENSLKYGNMKGDFFSRKGISILNDKGKLKKEVYEIIEVVKKYNAVIATGHLSVEESIILCEESIKNKVKTVLTHPDWLRTDIDIGTQLMLAKKGSNIRKSLGQFRRWRLLKKQVFKCNEKSRL</sequence>
<dbReference type="PATRIC" id="fig|997350.3.peg.2068"/>
<dbReference type="Proteomes" id="UP000003422">
    <property type="component" value="Unassembled WGS sequence"/>
</dbReference>
<evidence type="ECO:0000313" key="1">
    <source>
        <dbReference type="EMBL" id="EGY76335.1"/>
    </source>
</evidence>